<dbReference type="KEGG" id="gak:X907_0477"/>
<evidence type="ECO:0000256" key="1">
    <source>
        <dbReference type="SAM" id="MobiDB-lite"/>
    </source>
</evidence>
<dbReference type="Proteomes" id="UP000286954">
    <property type="component" value="Chromosome"/>
</dbReference>
<evidence type="ECO:0000313" key="2">
    <source>
        <dbReference type="EMBL" id="AZU03025.1"/>
    </source>
</evidence>
<dbReference type="EMBL" id="CP018911">
    <property type="protein sequence ID" value="AZU03025.1"/>
    <property type="molecule type" value="Genomic_DNA"/>
</dbReference>
<evidence type="ECO:0000313" key="3">
    <source>
        <dbReference type="Proteomes" id="UP000286954"/>
    </source>
</evidence>
<name>A0A3T0E6K3_9PROT</name>
<accession>A0A3T0E6K3</accession>
<dbReference type="AlphaFoldDB" id="A0A3T0E6K3"/>
<protein>
    <submittedName>
        <fullName evidence="2">Uncharacterized protein</fullName>
    </submittedName>
</protein>
<feature type="region of interest" description="Disordered" evidence="1">
    <location>
        <begin position="17"/>
        <end position="43"/>
    </location>
</feature>
<keyword evidence="3" id="KW-1185">Reference proteome</keyword>
<feature type="compositionally biased region" description="Basic residues" evidence="1">
    <location>
        <begin position="20"/>
        <end position="32"/>
    </location>
</feature>
<gene>
    <name evidence="2" type="ORF">X907_0477</name>
</gene>
<sequence>MALSSLYDLWMPACAGMTRSGKRGRSPLRHPALRQNARYPQKT</sequence>
<organism evidence="2 3">
    <name type="scientific">Glycocaulis alkaliphilus</name>
    <dbReference type="NCBI Taxonomy" id="1434191"/>
    <lineage>
        <taxon>Bacteria</taxon>
        <taxon>Pseudomonadati</taxon>
        <taxon>Pseudomonadota</taxon>
        <taxon>Alphaproteobacteria</taxon>
        <taxon>Maricaulales</taxon>
        <taxon>Maricaulaceae</taxon>
        <taxon>Glycocaulis</taxon>
    </lineage>
</organism>
<proteinExistence type="predicted"/>
<reference evidence="2 3" key="1">
    <citation type="submission" date="2016-12" db="EMBL/GenBank/DDBJ databases">
        <title>The genome of dimorphic prosthecate Glycocaulis alkaliphilus 6b-8t, isolated from crude oil dictates its adaptability in petroleum environments.</title>
        <authorList>
            <person name="Wu X.-L."/>
            <person name="Geng S."/>
        </authorList>
    </citation>
    <scope>NUCLEOTIDE SEQUENCE [LARGE SCALE GENOMIC DNA]</scope>
    <source>
        <strain evidence="2 3">6B-8</strain>
    </source>
</reference>